<dbReference type="AlphaFoldDB" id="A0A853I5H2"/>
<evidence type="ECO:0000256" key="1">
    <source>
        <dbReference type="SAM" id="SignalP"/>
    </source>
</evidence>
<sequence>MQRLKSKLSGLLGTVLTAVLLAMPVTSQAEIQSIDADVKAERTIVGTKQDPSAYAMVGDALIARPLLFGMTIVGSVAYVVTLPFSLLGENAGQAAETLVLQPARATFVRCLGCTVYD</sequence>
<evidence type="ECO:0000313" key="2">
    <source>
        <dbReference type="EMBL" id="NYZ67959.1"/>
    </source>
</evidence>
<keyword evidence="1" id="KW-0732">Signal</keyword>
<organism evidence="2 3">
    <name type="scientific">Spartinivicinus marinus</name>
    <dbReference type="NCBI Taxonomy" id="2994442"/>
    <lineage>
        <taxon>Bacteria</taxon>
        <taxon>Pseudomonadati</taxon>
        <taxon>Pseudomonadota</taxon>
        <taxon>Gammaproteobacteria</taxon>
        <taxon>Oceanospirillales</taxon>
        <taxon>Zooshikellaceae</taxon>
        <taxon>Spartinivicinus</taxon>
    </lineage>
</organism>
<protein>
    <recommendedName>
        <fullName evidence="4">Multidrug transporter</fullName>
    </recommendedName>
</protein>
<name>A0A853I5H2_9GAMM</name>
<proteinExistence type="predicted"/>
<reference evidence="2 3" key="1">
    <citation type="submission" date="2020-07" db="EMBL/GenBank/DDBJ databases">
        <title>Endozoicomonas sp. nov., isolated from sediment.</title>
        <authorList>
            <person name="Gu T."/>
        </authorList>
    </citation>
    <scope>NUCLEOTIDE SEQUENCE [LARGE SCALE GENOMIC DNA]</scope>
    <source>
        <strain evidence="2 3">SM1973</strain>
    </source>
</reference>
<gene>
    <name evidence="2" type="ORF">H0A36_18240</name>
</gene>
<evidence type="ECO:0008006" key="4">
    <source>
        <dbReference type="Google" id="ProtNLM"/>
    </source>
</evidence>
<evidence type="ECO:0000313" key="3">
    <source>
        <dbReference type="Proteomes" id="UP000569732"/>
    </source>
</evidence>
<keyword evidence="3" id="KW-1185">Reference proteome</keyword>
<feature type="signal peptide" evidence="1">
    <location>
        <begin position="1"/>
        <end position="29"/>
    </location>
</feature>
<dbReference type="RefSeq" id="WP_180569979.1">
    <property type="nucleotide sequence ID" value="NZ_JACCKB010000032.1"/>
</dbReference>
<dbReference type="Proteomes" id="UP000569732">
    <property type="component" value="Unassembled WGS sequence"/>
</dbReference>
<dbReference type="EMBL" id="JACCKB010000032">
    <property type="protein sequence ID" value="NYZ67959.1"/>
    <property type="molecule type" value="Genomic_DNA"/>
</dbReference>
<comment type="caution">
    <text evidence="2">The sequence shown here is derived from an EMBL/GenBank/DDBJ whole genome shotgun (WGS) entry which is preliminary data.</text>
</comment>
<accession>A0A853I5H2</accession>
<feature type="chain" id="PRO_5032739144" description="Multidrug transporter" evidence="1">
    <location>
        <begin position="30"/>
        <end position="117"/>
    </location>
</feature>